<feature type="domain" description="Outer membrane protein beta-barrel" evidence="1">
    <location>
        <begin position="28"/>
        <end position="187"/>
    </location>
</feature>
<dbReference type="SUPFAM" id="SSF56925">
    <property type="entry name" value="OMPA-like"/>
    <property type="match status" value="1"/>
</dbReference>
<comment type="caution">
    <text evidence="2">The sequence shown here is derived from an EMBL/GenBank/DDBJ whole genome shotgun (WGS) entry which is preliminary data.</text>
</comment>
<organism evidence="2">
    <name type="scientific">Caldithrix abyssi</name>
    <dbReference type="NCBI Taxonomy" id="187145"/>
    <lineage>
        <taxon>Bacteria</taxon>
        <taxon>Pseudomonadati</taxon>
        <taxon>Calditrichota</taxon>
        <taxon>Calditrichia</taxon>
        <taxon>Calditrichales</taxon>
        <taxon>Calditrichaceae</taxon>
        <taxon>Caldithrix</taxon>
    </lineage>
</organism>
<dbReference type="EMBL" id="DRQG01000159">
    <property type="protein sequence ID" value="HGY57420.1"/>
    <property type="molecule type" value="Genomic_DNA"/>
</dbReference>
<protein>
    <submittedName>
        <fullName evidence="2">PorT family protein</fullName>
    </submittedName>
</protein>
<dbReference type="InterPro" id="IPR011250">
    <property type="entry name" value="OMP/PagP_B-barrel"/>
</dbReference>
<proteinExistence type="predicted"/>
<reference evidence="2" key="1">
    <citation type="journal article" date="2020" name="mSystems">
        <title>Genome- and Community-Level Interaction Insights into Carbon Utilization and Element Cycling Functions of Hydrothermarchaeota in Hydrothermal Sediment.</title>
        <authorList>
            <person name="Zhou Z."/>
            <person name="Liu Y."/>
            <person name="Xu W."/>
            <person name="Pan J."/>
            <person name="Luo Z.H."/>
            <person name="Li M."/>
        </authorList>
    </citation>
    <scope>NUCLEOTIDE SEQUENCE [LARGE SCALE GENOMIC DNA]</scope>
    <source>
        <strain evidence="2">HyVt-577</strain>
    </source>
</reference>
<dbReference type="InterPro" id="IPR025665">
    <property type="entry name" value="Beta-barrel_OMP_2"/>
</dbReference>
<accession>A0A7V4U3N5</accession>
<evidence type="ECO:0000313" key="2">
    <source>
        <dbReference type="EMBL" id="HGY57420.1"/>
    </source>
</evidence>
<gene>
    <name evidence="2" type="ORF">ENK44_17060</name>
</gene>
<dbReference type="Pfam" id="PF13568">
    <property type="entry name" value="OMP_b-brl_2"/>
    <property type="match status" value="1"/>
</dbReference>
<evidence type="ECO:0000259" key="1">
    <source>
        <dbReference type="Pfam" id="PF13568"/>
    </source>
</evidence>
<dbReference type="AlphaFoldDB" id="A0A7V4U3N5"/>
<sequence>MGPTVTRKISILLFTLILLTSLLGQEGHLESGVMAGLNMGQFSSKFPGSTSNNRLKTGIIAGGYVQTPLHPQLWMRGELIYTQKGNRIESDSNAGLITTDYLLHYISANITGRYLPVKRLVLYFGPQASYLLSAAWNTSGASGESSGSSTDEFKPLEIGVLGGVAYQVSGNWEIQFRYEFGLSNLFNSELGEQYNLQNRVMSFILAYTFTD</sequence>
<dbReference type="Proteomes" id="UP000885779">
    <property type="component" value="Unassembled WGS sequence"/>
</dbReference>
<name>A0A7V4U3N5_CALAY</name>